<evidence type="ECO:0000313" key="2">
    <source>
        <dbReference type="EMBL" id="KAG5300177.1"/>
    </source>
</evidence>
<feature type="compositionally biased region" description="Basic and acidic residues" evidence="1">
    <location>
        <begin position="32"/>
        <end position="42"/>
    </location>
</feature>
<accession>A0A8H7Z1L8</accession>
<dbReference type="VEuPathDB" id="FungiDB:I7I52_10722"/>
<organism evidence="2 3">
    <name type="scientific">Ajellomyces capsulatus</name>
    <name type="common">Darling's disease fungus</name>
    <name type="synonym">Histoplasma capsulatum</name>
    <dbReference type="NCBI Taxonomy" id="5037"/>
    <lineage>
        <taxon>Eukaryota</taxon>
        <taxon>Fungi</taxon>
        <taxon>Dikarya</taxon>
        <taxon>Ascomycota</taxon>
        <taxon>Pezizomycotina</taxon>
        <taxon>Eurotiomycetes</taxon>
        <taxon>Eurotiomycetidae</taxon>
        <taxon>Onygenales</taxon>
        <taxon>Ajellomycetaceae</taxon>
        <taxon>Histoplasma</taxon>
    </lineage>
</organism>
<evidence type="ECO:0000313" key="3">
    <source>
        <dbReference type="Proteomes" id="UP000670092"/>
    </source>
</evidence>
<gene>
    <name evidence="2" type="ORF">I7I52_10722</name>
</gene>
<feature type="compositionally biased region" description="Polar residues" evidence="1">
    <location>
        <begin position="65"/>
        <end position="76"/>
    </location>
</feature>
<evidence type="ECO:0000256" key="1">
    <source>
        <dbReference type="SAM" id="MobiDB-lite"/>
    </source>
</evidence>
<dbReference type="AlphaFoldDB" id="A0A8H7Z1L8"/>
<dbReference type="Proteomes" id="UP000670092">
    <property type="component" value="Unassembled WGS sequence"/>
</dbReference>
<protein>
    <submittedName>
        <fullName evidence="2">Uncharacterized protein</fullName>
    </submittedName>
</protein>
<dbReference type="EMBL" id="JAEVHI010000002">
    <property type="protein sequence ID" value="KAG5300177.1"/>
    <property type="molecule type" value="Genomic_DNA"/>
</dbReference>
<reference evidence="2 3" key="1">
    <citation type="submission" date="2021-01" db="EMBL/GenBank/DDBJ databases">
        <title>Chromosome-level genome assembly of a human fungal pathogen reveals clustering of transcriptionally co-regulated genes.</title>
        <authorList>
            <person name="Voorhies M."/>
            <person name="Cohen S."/>
            <person name="Shea T.P."/>
            <person name="Petrus S."/>
            <person name="Munoz J.F."/>
            <person name="Poplawski S."/>
            <person name="Goldman W.E."/>
            <person name="Michael T."/>
            <person name="Cuomo C.A."/>
            <person name="Sil A."/>
            <person name="Beyhan S."/>
        </authorList>
    </citation>
    <scope>NUCLEOTIDE SEQUENCE [LARGE SCALE GENOMIC DNA]</scope>
    <source>
        <strain evidence="2 3">G184AR</strain>
    </source>
</reference>
<comment type="caution">
    <text evidence="2">The sequence shown here is derived from an EMBL/GenBank/DDBJ whole genome shotgun (WGS) entry which is preliminary data.</text>
</comment>
<sequence length="76" mass="8697">MHPDMIPNYLTDRILNLAAKCLDMQEINKKIEQEGRTKEQSMRMKAKLMNQQHQRRAQMPAKPSGDQSPSSASADK</sequence>
<proteinExistence type="predicted"/>
<feature type="region of interest" description="Disordered" evidence="1">
    <location>
        <begin position="32"/>
        <end position="76"/>
    </location>
</feature>
<name>A0A8H7Z1L8_AJECA</name>